<keyword evidence="3" id="KW-0326">Glycosidase</keyword>
<sequence>MKQTTYPTVNSLFIKAELIHMQVVRVVCSRRLTKQEQERLLIISDEGPIFFTIQNQQNSCLTLCLSNSFPFGSLCMVGFTGALVPIQIKDVVRTHQFDRQFEYTVNDLGLSYTTEGSTFKIWTPTAYCVELILFKSWFNHTYECVQLKRETSGVWTCELLGDYSGYWYQYRVCNPGIEPADIVDPYAKYVSINGHKAMIGELAPLLNQKSLDALPKEQSILYELHVRDFSVANSSGIKGKATYKGLVESGTLNEEGFTTGIDYVKQLGVTHVQIMPVQEFQTIDESNLFKSYNWGYDTTHFFAVEGSYSEDPYHGFTRVLELRETINEFHKQDIRVILDVVYNHVYIWERSNLEKLVPSYYFRHTSSGEISNGTGVGNDLATEKNMVRKLIVDSIRYIINEFNIDGLRFDLMGIIDLKTMNLIVDVCNEYKKGFFLLGEGWNLQTAYPDDKLAILEQAKKLPGISFFDDQCRDALKGSIFSLQDKGFGHENSQPGRVKDALGGGQARFNSPTQAIHYVEVHDNQTLWDRLVKVYPDEGQSIIQRRHRLLTSMILLSQGIPFIHAGQEFCRTKFGIENSYAHPDWINQMDWNRRTSYNAHVSYVRGLIKLRKSYKGFQLNTFEEINDQMIWLKTESDFMVYQLQHYSNNRCYSQKMLVFHNGSLQEKTLNCKVSGIWQVCVDEKAASLVPLYSLRGEELKVSPLSTLVCIQ</sequence>
<comment type="caution">
    <text evidence="3">The sequence shown here is derived from an EMBL/GenBank/DDBJ whole genome shotgun (WGS) entry which is preliminary data.</text>
</comment>
<dbReference type="Proteomes" id="UP001418796">
    <property type="component" value="Unassembled WGS sequence"/>
</dbReference>
<dbReference type="SUPFAM" id="SSF51445">
    <property type="entry name" value="(Trans)glycosidases"/>
    <property type="match status" value="1"/>
</dbReference>
<dbReference type="InterPro" id="IPR004193">
    <property type="entry name" value="Glyco_hydro_13_N"/>
</dbReference>
<keyword evidence="3" id="KW-0378">Hydrolase</keyword>
<gene>
    <name evidence="3" type="primary">pulA</name>
    <name evidence="3" type="ORF">MKY91_15000</name>
</gene>
<dbReference type="InterPro" id="IPR017853">
    <property type="entry name" value="GH"/>
</dbReference>
<dbReference type="InterPro" id="IPR013780">
    <property type="entry name" value="Glyco_hydro_b"/>
</dbReference>
<dbReference type="SMART" id="SM00642">
    <property type="entry name" value="Aamy"/>
    <property type="match status" value="1"/>
</dbReference>
<dbReference type="GO" id="GO:0051060">
    <property type="term" value="F:pullulanase activity"/>
    <property type="evidence" value="ECO:0007669"/>
    <property type="project" value="UniProtKB-EC"/>
</dbReference>
<dbReference type="Pfam" id="PF02922">
    <property type="entry name" value="CBM_48"/>
    <property type="match status" value="1"/>
</dbReference>
<dbReference type="SUPFAM" id="SSF81296">
    <property type="entry name" value="E set domains"/>
    <property type="match status" value="1"/>
</dbReference>
<dbReference type="NCBIfam" id="TIGR02104">
    <property type="entry name" value="pulA_typeI"/>
    <property type="match status" value="1"/>
</dbReference>
<evidence type="ECO:0000259" key="2">
    <source>
        <dbReference type="SMART" id="SM00642"/>
    </source>
</evidence>
<proteinExistence type="inferred from homology"/>
<dbReference type="InterPro" id="IPR011840">
    <property type="entry name" value="PulA_typeI"/>
</dbReference>
<keyword evidence="4" id="KW-1185">Reference proteome</keyword>
<dbReference type="EC" id="3.2.1.41" evidence="3"/>
<accession>A0ABU9VKT9</accession>
<evidence type="ECO:0000256" key="1">
    <source>
        <dbReference type="ARBA" id="ARBA00008061"/>
    </source>
</evidence>
<dbReference type="InterPro" id="IPR013783">
    <property type="entry name" value="Ig-like_fold"/>
</dbReference>
<dbReference type="Pfam" id="PF00128">
    <property type="entry name" value="Alpha-amylase"/>
    <property type="match status" value="1"/>
</dbReference>
<comment type="similarity">
    <text evidence="1">Belongs to the glycosyl hydrolase 13 family.</text>
</comment>
<dbReference type="Gene3D" id="3.20.20.80">
    <property type="entry name" value="Glycosidases"/>
    <property type="match status" value="1"/>
</dbReference>
<dbReference type="CDD" id="cd11341">
    <property type="entry name" value="AmyAc_Pullulanase_LD-like"/>
    <property type="match status" value="1"/>
</dbReference>
<dbReference type="Gene3D" id="2.60.40.10">
    <property type="entry name" value="Immunoglobulins"/>
    <property type="match status" value="1"/>
</dbReference>
<protein>
    <submittedName>
        <fullName evidence="3">Type I pullulanase</fullName>
        <ecNumber evidence="3">3.2.1.41</ecNumber>
    </submittedName>
</protein>
<evidence type="ECO:0000313" key="4">
    <source>
        <dbReference type="Proteomes" id="UP001418796"/>
    </source>
</evidence>
<dbReference type="EMBL" id="JBCITK010000001">
    <property type="protein sequence ID" value="MEN0644458.1"/>
    <property type="molecule type" value="Genomic_DNA"/>
</dbReference>
<dbReference type="PANTHER" id="PTHR43002">
    <property type="entry name" value="GLYCOGEN DEBRANCHING ENZYME"/>
    <property type="match status" value="1"/>
</dbReference>
<dbReference type="CDD" id="cd02860">
    <property type="entry name" value="E_set_Pullulanase"/>
    <property type="match status" value="1"/>
</dbReference>
<dbReference type="InterPro" id="IPR014756">
    <property type="entry name" value="Ig_E-set"/>
</dbReference>
<organism evidence="3 4">
    <name type="scientific">Alkalicoccobacillus gibsonii</name>
    <dbReference type="NCBI Taxonomy" id="79881"/>
    <lineage>
        <taxon>Bacteria</taxon>
        <taxon>Bacillati</taxon>
        <taxon>Bacillota</taxon>
        <taxon>Bacilli</taxon>
        <taxon>Bacillales</taxon>
        <taxon>Bacillaceae</taxon>
        <taxon>Alkalicoccobacillus</taxon>
    </lineage>
</organism>
<dbReference type="RefSeq" id="WP_343131147.1">
    <property type="nucleotide sequence ID" value="NZ_JBCITK010000001.1"/>
</dbReference>
<reference evidence="3 4" key="1">
    <citation type="submission" date="2024-03" db="EMBL/GenBank/DDBJ databases">
        <title>Bacilli Hybrid Assemblies.</title>
        <authorList>
            <person name="Kovac J."/>
        </authorList>
    </citation>
    <scope>NUCLEOTIDE SEQUENCE [LARGE SCALE GENOMIC DNA]</scope>
    <source>
        <strain evidence="3 4">FSL R7-0666</strain>
    </source>
</reference>
<evidence type="ECO:0000313" key="3">
    <source>
        <dbReference type="EMBL" id="MEN0644458.1"/>
    </source>
</evidence>
<feature type="domain" description="Glycosyl hydrolase family 13 catalytic" evidence="2">
    <location>
        <begin position="223"/>
        <end position="610"/>
    </location>
</feature>
<dbReference type="InterPro" id="IPR006047">
    <property type="entry name" value="GH13_cat_dom"/>
</dbReference>
<dbReference type="Gene3D" id="2.60.40.1180">
    <property type="entry name" value="Golgi alpha-mannosidase II"/>
    <property type="match status" value="1"/>
</dbReference>
<name>A0ABU9VKT9_9BACI</name>